<name>A0A540VQP7_9GAMM</name>
<proteinExistence type="predicted"/>
<dbReference type="SUPFAM" id="SSF47413">
    <property type="entry name" value="lambda repressor-like DNA-binding domains"/>
    <property type="match status" value="1"/>
</dbReference>
<dbReference type="Proteomes" id="UP000315400">
    <property type="component" value="Unassembled WGS sequence"/>
</dbReference>
<dbReference type="AlphaFoldDB" id="A0A540VQP7"/>
<evidence type="ECO:0000313" key="2">
    <source>
        <dbReference type="Proteomes" id="UP000315400"/>
    </source>
</evidence>
<dbReference type="InterPro" id="IPR001387">
    <property type="entry name" value="Cro/C1-type_HTH"/>
</dbReference>
<protein>
    <submittedName>
        <fullName evidence="1">Helix-turn-helix transcriptional regulator</fullName>
    </submittedName>
</protein>
<dbReference type="GO" id="GO:0003677">
    <property type="term" value="F:DNA binding"/>
    <property type="evidence" value="ECO:0007669"/>
    <property type="project" value="InterPro"/>
</dbReference>
<sequence>MQGENHDSGRDLMAAFGRLRRRNPELDRQIRETERRRALATALVGIRRRAGKTRREVAEAVGRDQAFISRLESTAGTFPSAKSIDDYARACGAMAGYVFAMPQGNQHIVFTAALGSTEEAAIIEQVVQGGGRR</sequence>
<dbReference type="CDD" id="cd00093">
    <property type="entry name" value="HTH_XRE"/>
    <property type="match status" value="1"/>
</dbReference>
<gene>
    <name evidence="1" type="ORF">FKY71_10450</name>
</gene>
<comment type="caution">
    <text evidence="1">The sequence shown here is derived from an EMBL/GenBank/DDBJ whole genome shotgun (WGS) entry which is preliminary data.</text>
</comment>
<dbReference type="Gene3D" id="1.10.260.40">
    <property type="entry name" value="lambda repressor-like DNA-binding domains"/>
    <property type="match status" value="1"/>
</dbReference>
<dbReference type="EMBL" id="VIFK01000095">
    <property type="protein sequence ID" value="TQE99085.1"/>
    <property type="molecule type" value="Genomic_DNA"/>
</dbReference>
<organism evidence="1 2">
    <name type="scientific">Spiribacter salinus</name>
    <dbReference type="NCBI Taxonomy" id="1335746"/>
    <lineage>
        <taxon>Bacteria</taxon>
        <taxon>Pseudomonadati</taxon>
        <taxon>Pseudomonadota</taxon>
        <taxon>Gammaproteobacteria</taxon>
        <taxon>Chromatiales</taxon>
        <taxon>Ectothiorhodospiraceae</taxon>
        <taxon>Spiribacter</taxon>
    </lineage>
</organism>
<accession>A0A540VQP7</accession>
<dbReference type="Pfam" id="PF13560">
    <property type="entry name" value="HTH_31"/>
    <property type="match status" value="1"/>
</dbReference>
<dbReference type="InterPro" id="IPR010982">
    <property type="entry name" value="Lambda_DNA-bd_dom_sf"/>
</dbReference>
<reference evidence="1 2" key="1">
    <citation type="submission" date="2019-06" db="EMBL/GenBank/DDBJ databases">
        <title>Metagenome assembled Genome of Spiribacter salinus SL48-SHIP from the microbial mat of Salt Lake 48 (Novosibirsk region, Russia).</title>
        <authorList>
            <person name="Shipova A."/>
            <person name="Rozanov A.S."/>
            <person name="Bryanskaya A.V."/>
            <person name="Peltek S.E."/>
        </authorList>
    </citation>
    <scope>NUCLEOTIDE SEQUENCE [LARGE SCALE GENOMIC DNA]</scope>
    <source>
        <strain evidence="1">SL48-SHIP-2</strain>
    </source>
</reference>
<evidence type="ECO:0000313" key="1">
    <source>
        <dbReference type="EMBL" id="TQE99085.1"/>
    </source>
</evidence>